<keyword evidence="4" id="KW-0560">Oxidoreductase</keyword>
<dbReference type="Proteomes" id="UP000473531">
    <property type="component" value="Unassembled WGS sequence"/>
</dbReference>
<dbReference type="SUPFAM" id="SSF50129">
    <property type="entry name" value="GroES-like"/>
    <property type="match status" value="1"/>
</dbReference>
<dbReference type="GO" id="GO:0008270">
    <property type="term" value="F:zinc ion binding"/>
    <property type="evidence" value="ECO:0007669"/>
    <property type="project" value="InterPro"/>
</dbReference>
<evidence type="ECO:0000256" key="5">
    <source>
        <dbReference type="RuleBase" id="RU361277"/>
    </source>
</evidence>
<dbReference type="InterPro" id="IPR036291">
    <property type="entry name" value="NAD(P)-bd_dom_sf"/>
</dbReference>
<accession>A0A6L7GEC2</accession>
<evidence type="ECO:0000313" key="9">
    <source>
        <dbReference type="Proteomes" id="UP000473531"/>
    </source>
</evidence>
<dbReference type="EMBL" id="WTYU01000001">
    <property type="protein sequence ID" value="MXP13940.1"/>
    <property type="molecule type" value="Genomic_DNA"/>
</dbReference>
<evidence type="ECO:0000256" key="3">
    <source>
        <dbReference type="ARBA" id="ARBA00022833"/>
    </source>
</evidence>
<keyword evidence="3 5" id="KW-0862">Zinc</keyword>
<feature type="domain" description="Alcohol dehydrogenase-like C-terminal" evidence="6">
    <location>
        <begin position="182"/>
        <end position="307"/>
    </location>
</feature>
<dbReference type="OrthoDB" id="9773078at2"/>
<dbReference type="Pfam" id="PF08240">
    <property type="entry name" value="ADH_N"/>
    <property type="match status" value="1"/>
</dbReference>
<name>A0A6L7GEC2_9SPHN</name>
<reference evidence="8 9" key="1">
    <citation type="submission" date="2019-12" db="EMBL/GenBank/DDBJ databases">
        <title>Genomic-based taxomic classification of the family Erythrobacteraceae.</title>
        <authorList>
            <person name="Xu L."/>
        </authorList>
    </citation>
    <scope>NUCLEOTIDE SEQUENCE [LARGE SCALE GENOMIC DNA]</scope>
    <source>
        <strain evidence="8 9">KCTC 52259</strain>
    </source>
</reference>
<dbReference type="InterPro" id="IPR013149">
    <property type="entry name" value="ADH-like_C"/>
</dbReference>
<keyword evidence="2 5" id="KW-0479">Metal-binding</keyword>
<feature type="domain" description="Alcohol dehydrogenase-like N-terminal" evidence="7">
    <location>
        <begin position="25"/>
        <end position="139"/>
    </location>
</feature>
<dbReference type="InterPro" id="IPR002328">
    <property type="entry name" value="ADH_Zn_CS"/>
</dbReference>
<comment type="cofactor">
    <cofactor evidence="1 5">
        <name>Zn(2+)</name>
        <dbReference type="ChEBI" id="CHEBI:29105"/>
    </cofactor>
</comment>
<dbReference type="Pfam" id="PF00107">
    <property type="entry name" value="ADH_zinc_N"/>
    <property type="match status" value="1"/>
</dbReference>
<dbReference type="Gene3D" id="3.40.50.720">
    <property type="entry name" value="NAD(P)-binding Rossmann-like Domain"/>
    <property type="match status" value="1"/>
</dbReference>
<keyword evidence="9" id="KW-1185">Reference proteome</keyword>
<comment type="caution">
    <text evidence="8">The sequence shown here is derived from an EMBL/GenBank/DDBJ whole genome shotgun (WGS) entry which is preliminary data.</text>
</comment>
<organism evidence="8 9">
    <name type="scientific">Allopontixanthobacter confluentis</name>
    <dbReference type="NCBI Taxonomy" id="1849021"/>
    <lineage>
        <taxon>Bacteria</taxon>
        <taxon>Pseudomonadati</taxon>
        <taxon>Pseudomonadota</taxon>
        <taxon>Alphaproteobacteria</taxon>
        <taxon>Sphingomonadales</taxon>
        <taxon>Erythrobacteraceae</taxon>
        <taxon>Allopontixanthobacter</taxon>
    </lineage>
</organism>
<dbReference type="Gene3D" id="3.90.180.10">
    <property type="entry name" value="Medium-chain alcohol dehydrogenases, catalytic domain"/>
    <property type="match status" value="1"/>
</dbReference>
<evidence type="ECO:0000256" key="4">
    <source>
        <dbReference type="ARBA" id="ARBA00023002"/>
    </source>
</evidence>
<comment type="similarity">
    <text evidence="5">Belongs to the zinc-containing alcohol dehydrogenase family.</text>
</comment>
<dbReference type="RefSeq" id="WP_160600160.1">
    <property type="nucleotide sequence ID" value="NZ_WTYU01000001.1"/>
</dbReference>
<dbReference type="GO" id="GO:0016491">
    <property type="term" value="F:oxidoreductase activity"/>
    <property type="evidence" value="ECO:0007669"/>
    <property type="project" value="UniProtKB-KW"/>
</dbReference>
<dbReference type="PANTHER" id="PTHR42813">
    <property type="entry name" value="ZINC-TYPE ALCOHOL DEHYDROGENASE-LIKE"/>
    <property type="match status" value="1"/>
</dbReference>
<dbReference type="InterPro" id="IPR013154">
    <property type="entry name" value="ADH-like_N"/>
</dbReference>
<evidence type="ECO:0000256" key="1">
    <source>
        <dbReference type="ARBA" id="ARBA00001947"/>
    </source>
</evidence>
<dbReference type="PANTHER" id="PTHR42813:SF2">
    <property type="entry name" value="DEHYDROGENASE, ZINC-CONTAINING, PUTATIVE (AFU_ORTHOLOGUE AFUA_2G02810)-RELATED"/>
    <property type="match status" value="1"/>
</dbReference>
<dbReference type="PROSITE" id="PS00059">
    <property type="entry name" value="ADH_ZINC"/>
    <property type="match status" value="1"/>
</dbReference>
<dbReference type="InterPro" id="IPR011032">
    <property type="entry name" value="GroES-like_sf"/>
</dbReference>
<evidence type="ECO:0000256" key="2">
    <source>
        <dbReference type="ARBA" id="ARBA00022723"/>
    </source>
</evidence>
<dbReference type="AlphaFoldDB" id="A0A6L7GEC2"/>
<evidence type="ECO:0000259" key="7">
    <source>
        <dbReference type="Pfam" id="PF08240"/>
    </source>
</evidence>
<protein>
    <submittedName>
        <fullName evidence="8">Alcohol dehydrogenase catalytic domain-containing protein</fullName>
    </submittedName>
</protein>
<evidence type="ECO:0000313" key="8">
    <source>
        <dbReference type="EMBL" id="MXP13940.1"/>
    </source>
</evidence>
<sequence length="349" mass="36615">MKALVFNGPRDIRYETFADPELLTPNSVIMKVTRCSICGSDLHMYHGETLGGAPYTADTPKFCTGHEFMGEIVEAGRDVCTFRVGDTALAAGGSGCGKCVACVTGGAMKCANVHVFGIGPELQGGQAEFVCVPNADAVMLNAEGLSDEHALLLTDAMTTAYFGITRADVKPGGSVIVVGLGPIGLIGVELAFLFGAAQVFALDPVASRRAMAEKLGAVSLDPADEGAARIIDATHGRGADSVFEASGASAAISSVLPLTAWGGTASFIGIPQPRDHLSMRLIMMKNITVRGGICQVTQTWPHLLPLLRQGRLKTAGLFSHQFGLKDGAEAFRLFDSRDDGVIKIMIDVE</sequence>
<proteinExistence type="inferred from homology"/>
<dbReference type="SUPFAM" id="SSF51735">
    <property type="entry name" value="NAD(P)-binding Rossmann-fold domains"/>
    <property type="match status" value="1"/>
</dbReference>
<gene>
    <name evidence="8" type="ORF">GRI44_04160</name>
</gene>
<evidence type="ECO:0000259" key="6">
    <source>
        <dbReference type="Pfam" id="PF00107"/>
    </source>
</evidence>